<protein>
    <submittedName>
        <fullName evidence="4">Uncharacterized protein</fullName>
    </submittedName>
</protein>
<name>A0A815X1S6_ADIRI</name>
<dbReference type="PROSITE" id="PS50068">
    <property type="entry name" value="LDLRA_2"/>
    <property type="match status" value="1"/>
</dbReference>
<dbReference type="SUPFAM" id="SSF57424">
    <property type="entry name" value="LDL receptor-like module"/>
    <property type="match status" value="2"/>
</dbReference>
<keyword evidence="1 2" id="KW-1015">Disulfide bond</keyword>
<accession>A0A815X1S6</accession>
<sequence length="415" mass="48530">MILFLRNLLYAICFSSFAIPLQINLDLTERLNNNTFQHDCLHVLTSMDNKAYTPQIISYCMSEWPSKWNIQKNNFHQNFTFDELFKNNITSQQLYIWSAPMDIIENYQFYLNQLSTLNQTSLGTKIYYNCTLPWFGPMCQYSLDVQQSSNSSLNKVIYDFYVANKYQLVTSICYTLLQCNLGSSFLCLHWDNICDGFIQCMDGIDEEHCWKLEINQCKEDEFRCNNGQCVPLALTVDEDTVANCIDGSDIIPLSKKWIGITEPTSRNEDIFFWDTARLLSQPSGWSVMLDIFPRLLRLMKFMLYDRSNSTSEICWAALQCYLQLNGLPYIDCYTISQQKTLQKIIEEECPAMFYMPSIPIAFGHMYFAYTKKYIIEQTIYTNIPEYLCYKEQLCGRLNSAIPTISFNNSTCQRYQ</sequence>
<dbReference type="SMART" id="SM00192">
    <property type="entry name" value="LDLa"/>
    <property type="match status" value="2"/>
</dbReference>
<feature type="disulfide bond" evidence="2">
    <location>
        <begin position="217"/>
        <end position="229"/>
    </location>
</feature>
<reference evidence="4" key="1">
    <citation type="submission" date="2021-02" db="EMBL/GenBank/DDBJ databases">
        <authorList>
            <person name="Nowell W R."/>
        </authorList>
    </citation>
    <scope>NUCLEOTIDE SEQUENCE</scope>
</reference>
<dbReference type="EMBL" id="CAJNOJ010001627">
    <property type="protein sequence ID" value="CAF1553584.1"/>
    <property type="molecule type" value="Genomic_DNA"/>
</dbReference>
<dbReference type="OrthoDB" id="9988974at2759"/>
<dbReference type="AlphaFoldDB" id="A0A815X1S6"/>
<proteinExistence type="predicted"/>
<dbReference type="InterPro" id="IPR002172">
    <property type="entry name" value="LDrepeatLR_classA_rpt"/>
</dbReference>
<feature type="signal peptide" evidence="3">
    <location>
        <begin position="1"/>
        <end position="18"/>
    </location>
</feature>
<dbReference type="Gene3D" id="4.10.400.10">
    <property type="entry name" value="Low-density Lipoprotein Receptor"/>
    <property type="match status" value="1"/>
</dbReference>
<feature type="non-terminal residue" evidence="4">
    <location>
        <position position="415"/>
    </location>
</feature>
<comment type="caution">
    <text evidence="2">Lacks conserved residue(s) required for the propagation of feature annotation.</text>
</comment>
<keyword evidence="3" id="KW-0732">Signal</keyword>
<dbReference type="CDD" id="cd00112">
    <property type="entry name" value="LDLa"/>
    <property type="match status" value="2"/>
</dbReference>
<evidence type="ECO:0000256" key="1">
    <source>
        <dbReference type="ARBA" id="ARBA00023157"/>
    </source>
</evidence>
<evidence type="ECO:0000256" key="2">
    <source>
        <dbReference type="PROSITE-ProRule" id="PRU00124"/>
    </source>
</evidence>
<gene>
    <name evidence="4" type="ORF">EDS130_LOCUS46171</name>
</gene>
<evidence type="ECO:0000313" key="4">
    <source>
        <dbReference type="EMBL" id="CAF1553584.1"/>
    </source>
</evidence>
<dbReference type="Proteomes" id="UP000663852">
    <property type="component" value="Unassembled WGS sequence"/>
</dbReference>
<evidence type="ECO:0000256" key="3">
    <source>
        <dbReference type="SAM" id="SignalP"/>
    </source>
</evidence>
<evidence type="ECO:0000313" key="5">
    <source>
        <dbReference type="Proteomes" id="UP000663852"/>
    </source>
</evidence>
<feature type="chain" id="PRO_5032452364" evidence="3">
    <location>
        <begin position="19"/>
        <end position="415"/>
    </location>
</feature>
<organism evidence="4 5">
    <name type="scientific">Adineta ricciae</name>
    <name type="common">Rotifer</name>
    <dbReference type="NCBI Taxonomy" id="249248"/>
    <lineage>
        <taxon>Eukaryota</taxon>
        <taxon>Metazoa</taxon>
        <taxon>Spiralia</taxon>
        <taxon>Gnathifera</taxon>
        <taxon>Rotifera</taxon>
        <taxon>Eurotatoria</taxon>
        <taxon>Bdelloidea</taxon>
        <taxon>Adinetida</taxon>
        <taxon>Adinetidae</taxon>
        <taxon>Adineta</taxon>
    </lineage>
</organism>
<comment type="caution">
    <text evidence="4">The sequence shown here is derived from an EMBL/GenBank/DDBJ whole genome shotgun (WGS) entry which is preliminary data.</text>
</comment>
<dbReference type="InterPro" id="IPR036055">
    <property type="entry name" value="LDL_receptor-like_sf"/>
</dbReference>